<organism evidence="1 2">
    <name type="scientific">Allofournierella massiliensis</name>
    <dbReference type="NCBI Taxonomy" id="1650663"/>
    <lineage>
        <taxon>Bacteria</taxon>
        <taxon>Bacillati</taxon>
        <taxon>Bacillota</taxon>
        <taxon>Clostridia</taxon>
        <taxon>Eubacteriales</taxon>
        <taxon>Oscillospiraceae</taxon>
        <taxon>Allofournierella</taxon>
    </lineage>
</organism>
<dbReference type="AlphaFoldDB" id="A0A4R1R7Z1"/>
<proteinExistence type="predicted"/>
<dbReference type="RefSeq" id="WP_058964216.1">
    <property type="nucleotide sequence ID" value="NZ_CABKVM010000016.1"/>
</dbReference>
<gene>
    <name evidence="1" type="ORF">EDD77_101209</name>
</gene>
<protein>
    <submittedName>
        <fullName evidence="1">Uncharacterized protein</fullName>
    </submittedName>
</protein>
<comment type="caution">
    <text evidence="1">The sequence shown here is derived from an EMBL/GenBank/DDBJ whole genome shotgun (WGS) entry which is preliminary data.</text>
</comment>
<evidence type="ECO:0000313" key="2">
    <source>
        <dbReference type="Proteomes" id="UP000295184"/>
    </source>
</evidence>
<sequence>MVEYAFYRDVWKGEMSEQEFAAASRAAAAQLERYKRIYCVTAPEEDSEAMALCAMAEAQHFYEAAENGQLVGGMQLGSLSQTSAAPAPDLSAAAKSRELYRCAGLYLDIRRNEQGVAACG</sequence>
<accession>A0A4R1R7Z1</accession>
<reference evidence="1 2" key="1">
    <citation type="submission" date="2019-03" db="EMBL/GenBank/DDBJ databases">
        <title>Genomic Encyclopedia of Type Strains, Phase IV (KMG-IV): sequencing the most valuable type-strain genomes for metagenomic binning, comparative biology and taxonomic classification.</title>
        <authorList>
            <person name="Goeker M."/>
        </authorList>
    </citation>
    <scope>NUCLEOTIDE SEQUENCE [LARGE SCALE GENOMIC DNA]</scope>
    <source>
        <strain evidence="1 2">DSM 100451</strain>
    </source>
</reference>
<name>A0A4R1R7Z1_9FIRM</name>
<dbReference type="EMBL" id="SLUM01000001">
    <property type="protein sequence ID" value="TCL61753.1"/>
    <property type="molecule type" value="Genomic_DNA"/>
</dbReference>
<evidence type="ECO:0000313" key="1">
    <source>
        <dbReference type="EMBL" id="TCL61753.1"/>
    </source>
</evidence>
<dbReference type="STRING" id="1650663.GCA_001486665_01816"/>
<dbReference type="OrthoDB" id="1850254at2"/>
<dbReference type="Proteomes" id="UP000295184">
    <property type="component" value="Unassembled WGS sequence"/>
</dbReference>